<keyword evidence="9" id="KW-1185">Reference proteome</keyword>
<evidence type="ECO:0000256" key="2">
    <source>
        <dbReference type="ARBA" id="ARBA00023015"/>
    </source>
</evidence>
<dbReference type="PANTHER" id="PTHR47171:SF6">
    <property type="entry name" value="SPECIFIC TRANSCRIPTION FACTOR, PUTATIVE (AFU_ORTHOLOGUE AFUA_2G06130)-RELATED"/>
    <property type="match status" value="1"/>
</dbReference>
<keyword evidence="4" id="KW-0804">Transcription</keyword>
<dbReference type="OrthoDB" id="10031947at2759"/>
<feature type="domain" description="Xylanolytic transcriptional activator regulatory" evidence="7">
    <location>
        <begin position="335"/>
        <end position="404"/>
    </location>
</feature>
<evidence type="ECO:0000256" key="1">
    <source>
        <dbReference type="ARBA" id="ARBA00022833"/>
    </source>
</evidence>
<organism evidence="8 9">
    <name type="scientific">Lophiostoma macrostomum CBS 122681</name>
    <dbReference type="NCBI Taxonomy" id="1314788"/>
    <lineage>
        <taxon>Eukaryota</taxon>
        <taxon>Fungi</taxon>
        <taxon>Dikarya</taxon>
        <taxon>Ascomycota</taxon>
        <taxon>Pezizomycotina</taxon>
        <taxon>Dothideomycetes</taxon>
        <taxon>Pleosporomycetidae</taxon>
        <taxon>Pleosporales</taxon>
        <taxon>Lophiostomataceae</taxon>
        <taxon>Lophiostoma</taxon>
    </lineage>
</organism>
<evidence type="ECO:0000256" key="6">
    <source>
        <dbReference type="SAM" id="MobiDB-lite"/>
    </source>
</evidence>
<dbReference type="GO" id="GO:0006351">
    <property type="term" value="P:DNA-templated transcription"/>
    <property type="evidence" value="ECO:0007669"/>
    <property type="project" value="InterPro"/>
</dbReference>
<dbReference type="PANTHER" id="PTHR47171">
    <property type="entry name" value="FARA-RELATED"/>
    <property type="match status" value="1"/>
</dbReference>
<dbReference type="InterPro" id="IPR052073">
    <property type="entry name" value="Amide_Lactam_Regulators"/>
</dbReference>
<evidence type="ECO:0000256" key="3">
    <source>
        <dbReference type="ARBA" id="ARBA00023125"/>
    </source>
</evidence>
<dbReference type="GO" id="GO:0003677">
    <property type="term" value="F:DNA binding"/>
    <property type="evidence" value="ECO:0007669"/>
    <property type="project" value="UniProtKB-KW"/>
</dbReference>
<proteinExistence type="predicted"/>
<keyword evidence="1" id="KW-0862">Zinc</keyword>
<dbReference type="GO" id="GO:0008270">
    <property type="term" value="F:zinc ion binding"/>
    <property type="evidence" value="ECO:0007669"/>
    <property type="project" value="InterPro"/>
</dbReference>
<keyword evidence="3" id="KW-0238">DNA-binding</keyword>
<evidence type="ECO:0000313" key="8">
    <source>
        <dbReference type="EMBL" id="KAF2651394.1"/>
    </source>
</evidence>
<accession>A0A6A6SYT8</accession>
<reference evidence="8" key="1">
    <citation type="journal article" date="2020" name="Stud. Mycol.">
        <title>101 Dothideomycetes genomes: a test case for predicting lifestyles and emergence of pathogens.</title>
        <authorList>
            <person name="Haridas S."/>
            <person name="Albert R."/>
            <person name="Binder M."/>
            <person name="Bloem J."/>
            <person name="Labutti K."/>
            <person name="Salamov A."/>
            <person name="Andreopoulos B."/>
            <person name="Baker S."/>
            <person name="Barry K."/>
            <person name="Bills G."/>
            <person name="Bluhm B."/>
            <person name="Cannon C."/>
            <person name="Castanera R."/>
            <person name="Culley D."/>
            <person name="Daum C."/>
            <person name="Ezra D."/>
            <person name="Gonzalez J."/>
            <person name="Henrissat B."/>
            <person name="Kuo A."/>
            <person name="Liang C."/>
            <person name="Lipzen A."/>
            <person name="Lutzoni F."/>
            <person name="Magnuson J."/>
            <person name="Mondo S."/>
            <person name="Nolan M."/>
            <person name="Ohm R."/>
            <person name="Pangilinan J."/>
            <person name="Park H.-J."/>
            <person name="Ramirez L."/>
            <person name="Alfaro M."/>
            <person name="Sun H."/>
            <person name="Tritt A."/>
            <person name="Yoshinaga Y."/>
            <person name="Zwiers L.-H."/>
            <person name="Turgeon B."/>
            <person name="Goodwin S."/>
            <person name="Spatafora J."/>
            <person name="Crous P."/>
            <person name="Grigoriev I."/>
        </authorList>
    </citation>
    <scope>NUCLEOTIDE SEQUENCE</scope>
    <source>
        <strain evidence="8">CBS 122681</strain>
    </source>
</reference>
<protein>
    <recommendedName>
        <fullName evidence="7">Xylanolytic transcriptional activator regulatory domain-containing protein</fullName>
    </recommendedName>
</protein>
<dbReference type="SMART" id="SM00906">
    <property type="entry name" value="Fungal_trans"/>
    <property type="match status" value="1"/>
</dbReference>
<gene>
    <name evidence="8" type="ORF">K491DRAFT_719881</name>
</gene>
<keyword evidence="5" id="KW-0539">Nucleus</keyword>
<feature type="compositionally biased region" description="Polar residues" evidence="6">
    <location>
        <begin position="67"/>
        <end position="77"/>
    </location>
</feature>
<evidence type="ECO:0000313" key="9">
    <source>
        <dbReference type="Proteomes" id="UP000799324"/>
    </source>
</evidence>
<name>A0A6A6SYT8_9PLEO</name>
<dbReference type="AlphaFoldDB" id="A0A6A6SYT8"/>
<evidence type="ECO:0000256" key="4">
    <source>
        <dbReference type="ARBA" id="ARBA00023163"/>
    </source>
</evidence>
<keyword evidence="2" id="KW-0805">Transcription regulation</keyword>
<evidence type="ECO:0000256" key="5">
    <source>
        <dbReference type="ARBA" id="ARBA00023242"/>
    </source>
</evidence>
<dbReference type="Proteomes" id="UP000799324">
    <property type="component" value="Unassembled WGS sequence"/>
</dbReference>
<feature type="region of interest" description="Disordered" evidence="6">
    <location>
        <begin position="58"/>
        <end position="130"/>
    </location>
</feature>
<dbReference type="Pfam" id="PF04082">
    <property type="entry name" value="Fungal_trans"/>
    <property type="match status" value="1"/>
</dbReference>
<dbReference type="InterPro" id="IPR007219">
    <property type="entry name" value="XnlR_reg_dom"/>
</dbReference>
<sequence>MRKFISSDIESFAQKRQRTHQACDDCRRRKRRCIHTSHPRAGRSTQSISRIDFPAHNCAADDRPVNTAPSGTNTTPDFSVAEESPATVHARRSQVEDYDTQSYQDSARTDGSTAVQGSQGHMFSTTTPNQDAHHTVRRFIGDLNPESVFCSAQETDSPAQREEIPEVVGTWLDEGQPAAQTDAHRVPEARSSSIFYTSASVVQSMLLSQLEKEVLSTVPPEPYLSQIVAFYKSEIHPLLPIIHPRAFCNGYEDHGSKILINQAMCLLASMNPRCRNFLWLGSENTQLSPDEFGRRMLSAMRCAIEIGTVNDKLVLVQALGPMCLFVKGTEGVEVSTQLCARLIQLIHTMGLHHQRTTGPADSYEVTAFCCAWALDRLNAAIHGRPVIIHERDIGRDLEKCFDAQQPIFRALLRIVAQLDKVIALYRPNADTSASRTLDGLTTFEEIVVGSGGLKLPPRFLDTLEVLYHTVRILSCRRVTQDGERQLDGHPRKQLAASMINAILAGETAGDLVLLPFVPYAMSLALSVSYERMRHSKVPTQRSRARTEFQASCAWLEQLGEYSYKASCMAALGKATLGEMERVFDILQGSRQGGCHTTREGSAMENLSPEMVEISENRAPETHQLYSNDGNRDTEIQNLDIFSMFDPDFGLQRVDDAFYRNLDLYM</sequence>
<evidence type="ECO:0000259" key="7">
    <source>
        <dbReference type="SMART" id="SM00906"/>
    </source>
</evidence>
<dbReference type="CDD" id="cd12148">
    <property type="entry name" value="fungal_TF_MHR"/>
    <property type="match status" value="1"/>
</dbReference>
<dbReference type="EMBL" id="MU004427">
    <property type="protein sequence ID" value="KAF2651394.1"/>
    <property type="molecule type" value="Genomic_DNA"/>
</dbReference>
<feature type="compositionally biased region" description="Polar residues" evidence="6">
    <location>
        <begin position="100"/>
        <end position="130"/>
    </location>
</feature>